<feature type="region of interest" description="Disordered" evidence="1">
    <location>
        <begin position="541"/>
        <end position="607"/>
    </location>
</feature>
<feature type="compositionally biased region" description="Pro residues" evidence="1">
    <location>
        <begin position="573"/>
        <end position="596"/>
    </location>
</feature>
<feature type="compositionally biased region" description="Polar residues" evidence="1">
    <location>
        <begin position="17"/>
        <end position="42"/>
    </location>
</feature>
<feature type="compositionally biased region" description="Low complexity" evidence="1">
    <location>
        <begin position="557"/>
        <end position="572"/>
    </location>
</feature>
<feature type="compositionally biased region" description="Basic and acidic residues" evidence="1">
    <location>
        <begin position="164"/>
        <end position="181"/>
    </location>
</feature>
<feature type="compositionally biased region" description="Low complexity" evidence="1">
    <location>
        <begin position="801"/>
        <end position="845"/>
    </location>
</feature>
<gene>
    <name evidence="2" type="ORF">Rhopal_002731-T1</name>
</gene>
<evidence type="ECO:0000313" key="3">
    <source>
        <dbReference type="Proteomes" id="UP001342314"/>
    </source>
</evidence>
<keyword evidence="3" id="KW-1185">Reference proteome</keyword>
<feature type="compositionally biased region" description="Basic and acidic residues" evidence="1">
    <location>
        <begin position="70"/>
        <end position="94"/>
    </location>
</feature>
<feature type="region of interest" description="Disordered" evidence="1">
    <location>
        <begin position="236"/>
        <end position="453"/>
    </location>
</feature>
<dbReference type="EMBL" id="BQKY01000005">
    <property type="protein sequence ID" value="GJN89742.1"/>
    <property type="molecule type" value="Genomic_DNA"/>
</dbReference>
<evidence type="ECO:0008006" key="4">
    <source>
        <dbReference type="Google" id="ProtNLM"/>
    </source>
</evidence>
<comment type="caution">
    <text evidence="2">The sequence shown here is derived from an EMBL/GenBank/DDBJ whole genome shotgun (WGS) entry which is preliminary data.</text>
</comment>
<reference evidence="2 3" key="1">
    <citation type="submission" date="2021-12" db="EMBL/GenBank/DDBJ databases">
        <title>High titer production of polyol ester of fatty acids by Rhodotorula paludigena BS15 towards product separation-free biomass refinery.</title>
        <authorList>
            <person name="Mano J."/>
            <person name="Ono H."/>
            <person name="Tanaka T."/>
            <person name="Naito K."/>
            <person name="Sushida H."/>
            <person name="Ike M."/>
            <person name="Tokuyasu K."/>
            <person name="Kitaoka M."/>
        </authorList>
    </citation>
    <scope>NUCLEOTIDE SEQUENCE [LARGE SCALE GENOMIC DNA]</scope>
    <source>
        <strain evidence="2 3">BS15</strain>
    </source>
</reference>
<feature type="compositionally biased region" description="Low complexity" evidence="1">
    <location>
        <begin position="406"/>
        <end position="424"/>
    </location>
</feature>
<name>A0AAV5GK29_9BASI</name>
<feature type="region of interest" description="Disordered" evidence="1">
    <location>
        <begin position="794"/>
        <end position="849"/>
    </location>
</feature>
<feature type="compositionally biased region" description="Acidic residues" evidence="1">
    <location>
        <begin position="697"/>
        <end position="734"/>
    </location>
</feature>
<organism evidence="2 3">
    <name type="scientific">Rhodotorula paludigena</name>
    <dbReference type="NCBI Taxonomy" id="86838"/>
    <lineage>
        <taxon>Eukaryota</taxon>
        <taxon>Fungi</taxon>
        <taxon>Dikarya</taxon>
        <taxon>Basidiomycota</taxon>
        <taxon>Pucciniomycotina</taxon>
        <taxon>Microbotryomycetes</taxon>
        <taxon>Sporidiobolales</taxon>
        <taxon>Sporidiobolaceae</taxon>
        <taxon>Rhodotorula</taxon>
    </lineage>
</organism>
<protein>
    <recommendedName>
        <fullName evidence="4">Proteophosphoglycan ppg4</fullName>
    </recommendedName>
</protein>
<feature type="compositionally biased region" description="Acidic residues" evidence="1">
    <location>
        <begin position="916"/>
        <end position="927"/>
    </location>
</feature>
<feature type="compositionally biased region" description="Low complexity" evidence="1">
    <location>
        <begin position="106"/>
        <end position="122"/>
    </location>
</feature>
<feature type="compositionally biased region" description="Low complexity" evidence="1">
    <location>
        <begin position="51"/>
        <end position="62"/>
    </location>
</feature>
<dbReference type="Proteomes" id="UP001342314">
    <property type="component" value="Unassembled WGS sequence"/>
</dbReference>
<feature type="compositionally biased region" description="Low complexity" evidence="1">
    <location>
        <begin position="435"/>
        <end position="444"/>
    </location>
</feature>
<feature type="compositionally biased region" description="Low complexity" evidence="1">
    <location>
        <begin position="300"/>
        <end position="313"/>
    </location>
</feature>
<feature type="region of interest" description="Disordered" evidence="1">
    <location>
        <begin position="686"/>
        <end position="773"/>
    </location>
</feature>
<feature type="compositionally biased region" description="Low complexity" evidence="1">
    <location>
        <begin position="735"/>
        <end position="763"/>
    </location>
</feature>
<evidence type="ECO:0000313" key="2">
    <source>
        <dbReference type="EMBL" id="GJN89742.1"/>
    </source>
</evidence>
<feature type="compositionally biased region" description="Acidic residues" evidence="1">
    <location>
        <begin position="343"/>
        <end position="363"/>
    </location>
</feature>
<feature type="region of interest" description="Disordered" evidence="1">
    <location>
        <begin position="1"/>
        <end position="202"/>
    </location>
</feature>
<dbReference type="AlphaFoldDB" id="A0AAV5GK29"/>
<proteinExistence type="predicted"/>
<feature type="region of interest" description="Disordered" evidence="1">
    <location>
        <begin position="873"/>
        <end position="927"/>
    </location>
</feature>
<evidence type="ECO:0000256" key="1">
    <source>
        <dbReference type="SAM" id="MobiDB-lite"/>
    </source>
</evidence>
<sequence length="927" mass="97473">MQARLFAPDKIPLVTPRASTSAQSKPAQTQSRLSFTQASSQRPPLADKANRLAPRPSSSSAALRDRKGKAREVRPDDARDTEVEDREPPVRERGWFSSIFRTKNASTSSSSPSSTSSRQPRSNGLGRAILNPTQRRRGPTIEFDADLPDSMDLDGEDERRKRRRTEDRGGWGKLDLCDQDMHGGFGTQPNASAQRAERQKRSLELVVAESSKPRSSARKSCSGHTPSACVLALADDDDDELLPPPSTIGSAAYLTARSTRPSQPPPSASLYAPRYSAHPVLCPSTSSPAQGAAGDEDEASPSTASSGSSTERSLQAQLVPFVSSPPPVRPAPQILVPDSDPPSADEADEDERVENSQDDELDALVERLGQKGGAAIDDSGFAEGGMDLELAGQPVPADEIDLTSLRTSSPAPAPTLPASSARSLVQAQRDDDDSLNSGDSGSLGRTASAILMPPPAIPRKRLRRGAPSTRAAAAAAAAAQAAEQSRVLVEDTQEQTVELNAAELARRAALSAWAVQPVRTLCDETQDPLALPAAPVIQKPMPYYKTLPKPPPPPGMRLPTSPAAGAPSSDPDVLPPLPTPRPLANPLPPSSPPAPAPAAAGSASWTAELSSIWADARPPSPAAPRQSRLGEFFSRVDVLPASQGVVEETQLGEGAGQAAAAEMELEQAVALSKALQGFRERIIPRRRELASGAPPPEGDEQPSCDVEGDEEILDPDGDADELDYVLDSDPEDDAPALAPLTAADLALPSSAAAQAHRSAGASSPLGTPVRARFPRYSPRKMRLAIERFSLAHAQTARAEGANPAPTVPAAAAAEEAGPSAAAADETQWESYWSYPSSSPSQQQQQLDEGVTNVVAPASSGQPLAPQQRALLDKLLRSVSPGDDSDGDEGSGGLQNPRATSGMKWTAGEGETRADDGVEEWDDTLTGW</sequence>
<accession>A0AAV5GK29</accession>
<feature type="compositionally biased region" description="Acidic residues" evidence="1">
    <location>
        <begin position="143"/>
        <end position="156"/>
    </location>
</feature>